<reference evidence="1" key="1">
    <citation type="submission" date="2019-08" db="EMBL/GenBank/DDBJ databases">
        <authorList>
            <person name="Kucharzyk K."/>
            <person name="Murdoch R.W."/>
            <person name="Higgins S."/>
            <person name="Loffler F."/>
        </authorList>
    </citation>
    <scope>NUCLEOTIDE SEQUENCE</scope>
</reference>
<comment type="caution">
    <text evidence="1">The sequence shown here is derived from an EMBL/GenBank/DDBJ whole genome shotgun (WGS) entry which is preliminary data.</text>
</comment>
<accession>A0A644XIF1</accession>
<sequence length="147" mass="16504">MAGCDQAAAELRPLMEEALTRCLSLRQFSEASIRIFTEGSDEDILEFLAQRDAIIADLAALESRFDTMLEDLGEKRDLPQDVARLRGKVRAVLAEVGELDLRAMELLRTRMQEYKDATLKARSREHISAYIESGHGTSLGGQYNQSR</sequence>
<protein>
    <recommendedName>
        <fullName evidence="2">Flagellar protein FliT</fullName>
    </recommendedName>
</protein>
<evidence type="ECO:0008006" key="2">
    <source>
        <dbReference type="Google" id="ProtNLM"/>
    </source>
</evidence>
<name>A0A644XIF1_9ZZZZ</name>
<dbReference type="EMBL" id="VSSQ01002532">
    <property type="protein sequence ID" value="MPM15990.1"/>
    <property type="molecule type" value="Genomic_DNA"/>
</dbReference>
<proteinExistence type="predicted"/>
<gene>
    <name evidence="1" type="ORF">SDC9_62364</name>
</gene>
<organism evidence="1">
    <name type="scientific">bioreactor metagenome</name>
    <dbReference type="NCBI Taxonomy" id="1076179"/>
    <lineage>
        <taxon>unclassified sequences</taxon>
        <taxon>metagenomes</taxon>
        <taxon>ecological metagenomes</taxon>
    </lineage>
</organism>
<dbReference type="AlphaFoldDB" id="A0A644XIF1"/>
<evidence type="ECO:0000313" key="1">
    <source>
        <dbReference type="EMBL" id="MPM15990.1"/>
    </source>
</evidence>